<evidence type="ECO:0000256" key="10">
    <source>
        <dbReference type="ARBA" id="ARBA00023306"/>
    </source>
</evidence>
<dbReference type="InterPro" id="IPR027417">
    <property type="entry name" value="P-loop_NTPase"/>
</dbReference>
<gene>
    <name evidence="14" type="ORF">DARMORV10_A03P43760.1</name>
</gene>
<evidence type="ECO:0000256" key="4">
    <source>
        <dbReference type="ARBA" id="ARBA00022454"/>
    </source>
</evidence>
<dbReference type="InterPro" id="IPR024704">
    <property type="entry name" value="SMC"/>
</dbReference>
<dbReference type="Gene3D" id="1.20.1060.20">
    <property type="match status" value="1"/>
</dbReference>
<proteinExistence type="inferred from homology"/>
<sequence>MPSIETPPGRIVHLEMENFKSYKGHQLVGPFKDLTAIIGPNGAGKSNLMDAISFVLGVRTGQLRGSQLKDLIYAFDDREKEQRGGRKAFVRLVYLLEGVEELLRFTRTITTSGESSEYRIDNRVVTWEEYNGKLRSIGILVKARNFLVFQGDVESVAWKNSKELSGLVEQISGSDELKKEYEELEEKKASAEEKAALIYQKKKTIGAEKKLKKAHKEEAEKHLKLQDELKALKREHFLWRLYNIENDIDKANEDVDAQKNNRKDVMAKLEKFEHEAGKRKIEQAKYLKEIAQREKKIAERCSNLGKYQLELLRLKEEIARIKSKIESSRKEVDKRKKEKGKHSTEIEQMQKSIKDLNEKMNELNERRQDSSSRKLPMLDSQLQEYFRIKQEAWMQTIKLRDEKEVLDRQYHTDLEALRNLEENYQQLINRENDLDEQIERMKSRLKEIEDSSSEYKNETTNLKKQLRTLQEKHRDARNASEKLKTRITELEDQLSDLTAERYENERDSRLTQAVESLKRLFQGVHGRMTDLCRPNRKKYNLAVTVAMGRFMDAVVVEDENTGKDCIKYLKEQRLPPMTFIPLQLVRVKPVLERLRNLDGTAKLAFDFTFDPELEKAVLFAVGNTLVCDDLDEAKRLSWTGERFKVVTVDGILLTKAGTMTGGTSGGMEAKSNKWDDKKIEGLMKKREEYELELEKVGSIRDMQIKESEISGKISGLEKKIQYAEIEKKSIKDKLSNLEQAKRNITEESRRINVELSKSRAEVDKRNTDIRKLEKRINEIVDDIYTGFSQSVGLTNIREYEVEKQLKEAQEVAEERLYLSNQLAKLKYQVEYEQNRDVGSRIRKLESSISSLESDLEKIQKRKSELKELTEKATNEINNWKKEMAECKQKSEEYEKEILDWKKQASQATTSITKLDRQINSKETQIEQLISQKQEIAEQSELERIALPVLSDGPQYDFSELDRAHLQASARDRMDAEYRQKIESKSSEIEKTAPNLRALDQYEAIQEKEKQVSQEFEAARKEEKQVADAYNTVKQKRYELFMEAFNHISSIIDKIYKQLTKSNTHPLGGTAYLNLENEDDPFLQGIKYTTMPPTKRFRDMEQLSGGEKTVAALALLFSIHSYRPSPFFILDEVDAALDNLNVAKVAQFIRSKSCQAARENQDAEDGHGFQSIVISLKDSFYDKAEALVGVYRDVDKR</sequence>
<keyword evidence="8 11" id="KW-0539">Nucleus</keyword>
<dbReference type="SUPFAM" id="SSF52540">
    <property type="entry name" value="P-loop containing nucleoside triphosphate hydrolases"/>
    <property type="match status" value="2"/>
</dbReference>
<dbReference type="AlphaFoldDB" id="A0A816VKE9"/>
<dbReference type="InterPro" id="IPR028468">
    <property type="entry name" value="Smc1_ABC"/>
</dbReference>
<feature type="coiled-coil region" evidence="12">
    <location>
        <begin position="841"/>
        <end position="938"/>
    </location>
</feature>
<evidence type="ECO:0000256" key="1">
    <source>
        <dbReference type="ARBA" id="ARBA00004123"/>
    </source>
</evidence>
<keyword evidence="4" id="KW-0158">Chromosome</keyword>
<dbReference type="InterPro" id="IPR010935">
    <property type="entry name" value="SMC_hinge"/>
</dbReference>
<dbReference type="CDD" id="cd03275">
    <property type="entry name" value="ABC_SMC1_euk"/>
    <property type="match status" value="1"/>
</dbReference>
<organism evidence="14">
    <name type="scientific">Brassica napus</name>
    <name type="common">Rape</name>
    <dbReference type="NCBI Taxonomy" id="3708"/>
    <lineage>
        <taxon>Eukaryota</taxon>
        <taxon>Viridiplantae</taxon>
        <taxon>Streptophyta</taxon>
        <taxon>Embryophyta</taxon>
        <taxon>Tracheophyta</taxon>
        <taxon>Spermatophyta</taxon>
        <taxon>Magnoliopsida</taxon>
        <taxon>eudicotyledons</taxon>
        <taxon>Gunneridae</taxon>
        <taxon>Pentapetalae</taxon>
        <taxon>rosids</taxon>
        <taxon>malvids</taxon>
        <taxon>Brassicales</taxon>
        <taxon>Brassicaceae</taxon>
        <taxon>Brassiceae</taxon>
        <taxon>Brassica</taxon>
    </lineage>
</organism>
<dbReference type="GO" id="GO:0005524">
    <property type="term" value="F:ATP binding"/>
    <property type="evidence" value="ECO:0007669"/>
    <property type="project" value="InterPro"/>
</dbReference>
<evidence type="ECO:0000256" key="3">
    <source>
        <dbReference type="ARBA" id="ARBA00005597"/>
    </source>
</evidence>
<name>A0A816VKE9_BRANA</name>
<keyword evidence="7 12" id="KW-0175">Coiled coil</keyword>
<dbReference type="InterPro" id="IPR003395">
    <property type="entry name" value="RecF/RecN/SMC_N"/>
</dbReference>
<dbReference type="GO" id="GO:0051301">
    <property type="term" value="P:cell division"/>
    <property type="evidence" value="ECO:0007669"/>
    <property type="project" value="UniProtKB-KW"/>
</dbReference>
<dbReference type="Gene3D" id="3.40.50.300">
    <property type="entry name" value="P-loop containing nucleotide triphosphate hydrolases"/>
    <property type="match status" value="2"/>
</dbReference>
<dbReference type="PIRSF" id="PIRSF005719">
    <property type="entry name" value="SMC"/>
    <property type="match status" value="1"/>
</dbReference>
<dbReference type="Pfam" id="PF06470">
    <property type="entry name" value="SMC_hinge"/>
    <property type="match status" value="1"/>
</dbReference>
<dbReference type="SUPFAM" id="SSF75553">
    <property type="entry name" value="Smc hinge domain"/>
    <property type="match status" value="1"/>
</dbReference>
<evidence type="ECO:0000256" key="7">
    <source>
        <dbReference type="ARBA" id="ARBA00023054"/>
    </source>
</evidence>
<evidence type="ECO:0000256" key="11">
    <source>
        <dbReference type="PIRNR" id="PIRNR005719"/>
    </source>
</evidence>
<feature type="coiled-coil region" evidence="12">
    <location>
        <begin position="713"/>
        <end position="775"/>
    </location>
</feature>
<comment type="subcellular location">
    <subcellularLocation>
        <location evidence="2">Chromosome</location>
    </subcellularLocation>
    <subcellularLocation>
        <location evidence="1 11">Nucleus</location>
    </subcellularLocation>
</comment>
<accession>A0A816VKE9</accession>
<dbReference type="GO" id="GO:0008278">
    <property type="term" value="C:cohesin complex"/>
    <property type="evidence" value="ECO:0007669"/>
    <property type="project" value="InterPro"/>
</dbReference>
<dbReference type="Pfam" id="PF02463">
    <property type="entry name" value="SMC_N"/>
    <property type="match status" value="1"/>
</dbReference>
<dbReference type="GO" id="GO:0005634">
    <property type="term" value="C:nucleus"/>
    <property type="evidence" value="ECO:0007669"/>
    <property type="project" value="UniProtKB-SubCell"/>
</dbReference>
<dbReference type="InterPro" id="IPR036277">
    <property type="entry name" value="SMC_hinge_sf"/>
</dbReference>
<evidence type="ECO:0000256" key="12">
    <source>
        <dbReference type="SAM" id="Coils"/>
    </source>
</evidence>
<reference evidence="14" key="1">
    <citation type="submission" date="2021-01" db="EMBL/GenBank/DDBJ databases">
        <authorList>
            <consortium name="Genoscope - CEA"/>
            <person name="William W."/>
        </authorList>
    </citation>
    <scope>NUCLEOTIDE SEQUENCE</scope>
</reference>
<dbReference type="Proteomes" id="UP001295469">
    <property type="component" value="Chromosome A03"/>
</dbReference>
<dbReference type="EMBL" id="HG994357">
    <property type="protein sequence ID" value="CAF2128663.1"/>
    <property type="molecule type" value="Genomic_DNA"/>
</dbReference>
<evidence type="ECO:0000256" key="8">
    <source>
        <dbReference type="ARBA" id="ARBA00023242"/>
    </source>
</evidence>
<evidence type="ECO:0000256" key="2">
    <source>
        <dbReference type="ARBA" id="ARBA00004286"/>
    </source>
</evidence>
<feature type="domain" description="SMC hinge" evidence="13">
    <location>
        <begin position="522"/>
        <end position="637"/>
    </location>
</feature>
<keyword evidence="6" id="KW-0498">Mitosis</keyword>
<dbReference type="Gene3D" id="3.30.70.1620">
    <property type="match status" value="1"/>
</dbReference>
<evidence type="ECO:0000256" key="6">
    <source>
        <dbReference type="ARBA" id="ARBA00022776"/>
    </source>
</evidence>
<evidence type="ECO:0000256" key="5">
    <source>
        <dbReference type="ARBA" id="ARBA00022618"/>
    </source>
</evidence>
<dbReference type="GO" id="GO:0016887">
    <property type="term" value="F:ATP hydrolysis activity"/>
    <property type="evidence" value="ECO:0007669"/>
    <property type="project" value="InterPro"/>
</dbReference>
<feature type="coiled-coil region" evidence="12">
    <location>
        <begin position="304"/>
        <end position="373"/>
    </location>
</feature>
<dbReference type="SMART" id="SM00968">
    <property type="entry name" value="SMC_hinge"/>
    <property type="match status" value="1"/>
</dbReference>
<dbReference type="GO" id="GO:0051321">
    <property type="term" value="P:meiotic cell cycle"/>
    <property type="evidence" value="ECO:0007669"/>
    <property type="project" value="UniProtKB-KW"/>
</dbReference>
<evidence type="ECO:0000259" key="13">
    <source>
        <dbReference type="SMART" id="SM00968"/>
    </source>
</evidence>
<keyword evidence="5" id="KW-0132">Cell division</keyword>
<evidence type="ECO:0000313" key="14">
    <source>
        <dbReference type="EMBL" id="CAF2128663.1"/>
    </source>
</evidence>
<dbReference type="SMR" id="A0A816VKE9"/>
<keyword evidence="9" id="KW-0469">Meiosis</keyword>
<keyword evidence="10" id="KW-0131">Cell cycle</keyword>
<dbReference type="GO" id="GO:0007062">
    <property type="term" value="P:sister chromatid cohesion"/>
    <property type="evidence" value="ECO:0007669"/>
    <property type="project" value="InterPro"/>
</dbReference>
<feature type="coiled-coil region" evidence="12">
    <location>
        <begin position="167"/>
        <end position="275"/>
    </location>
</feature>
<protein>
    <recommendedName>
        <fullName evidence="11">Structural maintenance of chromosomes protein</fullName>
    </recommendedName>
</protein>
<dbReference type="PANTHER" id="PTHR18937">
    <property type="entry name" value="STRUCTURAL MAINTENANCE OF CHROMOSOMES SMC FAMILY MEMBER"/>
    <property type="match status" value="1"/>
</dbReference>
<feature type="coiled-coil region" evidence="12">
    <location>
        <begin position="410"/>
        <end position="507"/>
    </location>
</feature>
<dbReference type="PANTHER" id="PTHR18937:SF12">
    <property type="entry name" value="STRUCTURAL MAINTENANCE OF CHROMOSOMES PROTEIN"/>
    <property type="match status" value="1"/>
</dbReference>
<evidence type="ECO:0000256" key="9">
    <source>
        <dbReference type="ARBA" id="ARBA00023254"/>
    </source>
</evidence>
<comment type="similarity">
    <text evidence="3">Belongs to the SMC family. SMC1 subfamily.</text>
</comment>